<keyword evidence="3" id="KW-1185">Reference proteome</keyword>
<sequence>MRVLLLIAILPWLAATDELCPDRKTTCSEGKSCCEFDGFYTCCDPTTGEIEGHLLPVDTKYTYSNLTVQRAPGYEVPCDNGMYCNMLSICCGPYCCEMSGSCCNNRGCCAPMQPCCGDGCCGALTTCCGGQGCCAFMSKCCGSWCCPSKSRCGTESRKCYNSSAGLVPTLALISMLVAACFVTKSSLL</sequence>
<gene>
    <name evidence="2" type="ORF">CDAR_14701</name>
</gene>
<evidence type="ECO:0008006" key="4">
    <source>
        <dbReference type="Google" id="ProtNLM"/>
    </source>
</evidence>
<dbReference type="AlphaFoldDB" id="A0AAV4QZE1"/>
<name>A0AAV4QZE1_9ARAC</name>
<organism evidence="2 3">
    <name type="scientific">Caerostris darwini</name>
    <dbReference type="NCBI Taxonomy" id="1538125"/>
    <lineage>
        <taxon>Eukaryota</taxon>
        <taxon>Metazoa</taxon>
        <taxon>Ecdysozoa</taxon>
        <taxon>Arthropoda</taxon>
        <taxon>Chelicerata</taxon>
        <taxon>Arachnida</taxon>
        <taxon>Araneae</taxon>
        <taxon>Araneomorphae</taxon>
        <taxon>Entelegynae</taxon>
        <taxon>Araneoidea</taxon>
        <taxon>Araneidae</taxon>
        <taxon>Caerostris</taxon>
    </lineage>
</organism>
<evidence type="ECO:0000313" key="3">
    <source>
        <dbReference type="Proteomes" id="UP001054837"/>
    </source>
</evidence>
<evidence type="ECO:0000313" key="2">
    <source>
        <dbReference type="EMBL" id="GIY13451.1"/>
    </source>
</evidence>
<proteinExistence type="predicted"/>
<keyword evidence="1" id="KW-0732">Signal</keyword>
<dbReference type="Proteomes" id="UP001054837">
    <property type="component" value="Unassembled WGS sequence"/>
</dbReference>
<feature type="chain" id="PRO_5043394253" description="Granulin" evidence="1">
    <location>
        <begin position="17"/>
        <end position="188"/>
    </location>
</feature>
<dbReference type="EMBL" id="BPLQ01005242">
    <property type="protein sequence ID" value="GIY13451.1"/>
    <property type="molecule type" value="Genomic_DNA"/>
</dbReference>
<reference evidence="2 3" key="1">
    <citation type="submission" date="2021-06" db="EMBL/GenBank/DDBJ databases">
        <title>Caerostris darwini draft genome.</title>
        <authorList>
            <person name="Kono N."/>
            <person name="Arakawa K."/>
        </authorList>
    </citation>
    <scope>NUCLEOTIDE SEQUENCE [LARGE SCALE GENOMIC DNA]</scope>
</reference>
<accession>A0AAV4QZE1</accession>
<feature type="signal peptide" evidence="1">
    <location>
        <begin position="1"/>
        <end position="16"/>
    </location>
</feature>
<evidence type="ECO:0000256" key="1">
    <source>
        <dbReference type="SAM" id="SignalP"/>
    </source>
</evidence>
<comment type="caution">
    <text evidence="2">The sequence shown here is derived from an EMBL/GenBank/DDBJ whole genome shotgun (WGS) entry which is preliminary data.</text>
</comment>
<protein>
    <recommendedName>
        <fullName evidence="4">Granulin</fullName>
    </recommendedName>
</protein>